<dbReference type="HAMAP" id="MF_01657">
    <property type="entry name" value="Ac_ald_DH_ac"/>
    <property type="match status" value="1"/>
</dbReference>
<comment type="caution">
    <text evidence="5">The sequence shown here is derived from an EMBL/GenBank/DDBJ whole genome shotgun (WGS) entry which is preliminary data.</text>
</comment>
<evidence type="ECO:0000313" key="6">
    <source>
        <dbReference type="Proteomes" id="UP001500363"/>
    </source>
</evidence>
<dbReference type="SUPFAM" id="SSF51735">
    <property type="entry name" value="NAD(P)-binding Rossmann-fold domains"/>
    <property type="match status" value="1"/>
</dbReference>
<dbReference type="Pfam" id="PF01118">
    <property type="entry name" value="Semialdhyde_dh"/>
    <property type="match status" value="1"/>
</dbReference>
<dbReference type="NCBIfam" id="TIGR03215">
    <property type="entry name" value="ac_ald_DH_ac"/>
    <property type="match status" value="1"/>
</dbReference>
<comment type="similarity">
    <text evidence="1 3">Belongs to the acetaldehyde dehydrogenase family.</text>
</comment>
<evidence type="ECO:0000313" key="5">
    <source>
        <dbReference type="EMBL" id="GAA1560059.1"/>
    </source>
</evidence>
<feature type="binding site" evidence="3">
    <location>
        <begin position="161"/>
        <end position="169"/>
    </location>
    <ligand>
        <name>NAD(+)</name>
        <dbReference type="ChEBI" id="CHEBI:57540"/>
    </ligand>
</feature>
<dbReference type="Pfam" id="PF09290">
    <property type="entry name" value="AcetDehyd-dimer"/>
    <property type="match status" value="1"/>
</dbReference>
<dbReference type="EMBL" id="BAAANC010000005">
    <property type="protein sequence ID" value="GAA1560059.1"/>
    <property type="molecule type" value="Genomic_DNA"/>
</dbReference>
<reference evidence="5 6" key="1">
    <citation type="journal article" date="2019" name="Int. J. Syst. Evol. Microbiol.">
        <title>The Global Catalogue of Microorganisms (GCM) 10K type strain sequencing project: providing services to taxonomists for standard genome sequencing and annotation.</title>
        <authorList>
            <consortium name="The Broad Institute Genomics Platform"/>
            <consortium name="The Broad Institute Genome Sequencing Center for Infectious Disease"/>
            <person name="Wu L."/>
            <person name="Ma J."/>
        </authorList>
    </citation>
    <scope>NUCLEOTIDE SEQUENCE [LARGE SCALE GENOMIC DNA]</scope>
    <source>
        <strain evidence="5 6">JCM 14303</strain>
    </source>
</reference>
<dbReference type="PIRSF" id="PIRSF015689">
    <property type="entry name" value="Actaldh_dh_actl"/>
    <property type="match status" value="1"/>
</dbReference>
<dbReference type="InterPro" id="IPR036291">
    <property type="entry name" value="NAD(P)-bd_dom_sf"/>
</dbReference>
<feature type="domain" description="Semialdehyde dehydrogenase NAD-binding" evidence="4">
    <location>
        <begin position="6"/>
        <end position="122"/>
    </location>
</feature>
<gene>
    <name evidence="5" type="ORF">GCM10009741_76520</name>
</gene>
<dbReference type="InterPro" id="IPR015426">
    <property type="entry name" value="Acetylaldehyde_DH_C"/>
</dbReference>
<evidence type="ECO:0000256" key="2">
    <source>
        <dbReference type="ARBA" id="ARBA00023027"/>
    </source>
</evidence>
<dbReference type="SUPFAM" id="SSF55347">
    <property type="entry name" value="Glyceraldehyde-3-phosphate dehydrogenase-like, C-terminal domain"/>
    <property type="match status" value="1"/>
</dbReference>
<proteinExistence type="inferred from homology"/>
<dbReference type="Gene3D" id="3.30.360.10">
    <property type="entry name" value="Dihydrodipicolinate Reductase, domain 2"/>
    <property type="match status" value="1"/>
</dbReference>
<keyword evidence="6" id="KW-1185">Reference proteome</keyword>
<protein>
    <recommendedName>
        <fullName evidence="3">Acetaldehyde dehydrogenase</fullName>
        <ecNumber evidence="3">1.2.1.10</ecNumber>
    </recommendedName>
    <alternativeName>
        <fullName evidence="3">Acetaldehyde dehydrogenase [acetylating]</fullName>
    </alternativeName>
</protein>
<dbReference type="Proteomes" id="UP001500363">
    <property type="component" value="Unassembled WGS sequence"/>
</dbReference>
<feature type="binding site" evidence="3">
    <location>
        <begin position="12"/>
        <end position="15"/>
    </location>
    <ligand>
        <name>NAD(+)</name>
        <dbReference type="ChEBI" id="CHEBI:57540"/>
    </ligand>
</feature>
<evidence type="ECO:0000256" key="3">
    <source>
        <dbReference type="HAMAP-Rule" id="MF_01657"/>
    </source>
</evidence>
<dbReference type="InterPro" id="IPR003361">
    <property type="entry name" value="Acetaldehyde_dehydrogenase"/>
</dbReference>
<organism evidence="5 6">
    <name type="scientific">Kribbella lupini</name>
    <dbReference type="NCBI Taxonomy" id="291602"/>
    <lineage>
        <taxon>Bacteria</taxon>
        <taxon>Bacillati</taxon>
        <taxon>Actinomycetota</taxon>
        <taxon>Actinomycetes</taxon>
        <taxon>Propionibacteriales</taxon>
        <taxon>Kribbellaceae</taxon>
        <taxon>Kribbella</taxon>
    </lineage>
</organism>
<accession>A0ABN2CMA4</accession>
<dbReference type="InterPro" id="IPR000534">
    <property type="entry name" value="Semialdehyde_DH_NAD-bd"/>
</dbReference>
<feature type="active site" description="Acyl-thioester intermediate" evidence="3">
    <location>
        <position position="130"/>
    </location>
</feature>
<dbReference type="SMART" id="SM00859">
    <property type="entry name" value="Semialdhyde_dh"/>
    <property type="match status" value="1"/>
</dbReference>
<keyword evidence="3" id="KW-0560">Oxidoreductase</keyword>
<comment type="catalytic activity">
    <reaction evidence="3">
        <text>acetaldehyde + NAD(+) + CoA = acetyl-CoA + NADH + H(+)</text>
        <dbReference type="Rhea" id="RHEA:23288"/>
        <dbReference type="ChEBI" id="CHEBI:15343"/>
        <dbReference type="ChEBI" id="CHEBI:15378"/>
        <dbReference type="ChEBI" id="CHEBI:57287"/>
        <dbReference type="ChEBI" id="CHEBI:57288"/>
        <dbReference type="ChEBI" id="CHEBI:57540"/>
        <dbReference type="ChEBI" id="CHEBI:57945"/>
        <dbReference type="EC" id="1.2.1.10"/>
    </reaction>
</comment>
<dbReference type="EC" id="1.2.1.10" evidence="3"/>
<dbReference type="NCBIfam" id="NF006157">
    <property type="entry name" value="PRK08300.1"/>
    <property type="match status" value="1"/>
</dbReference>
<evidence type="ECO:0000256" key="1">
    <source>
        <dbReference type="ARBA" id="ARBA00009244"/>
    </source>
</evidence>
<dbReference type="Gene3D" id="3.40.50.720">
    <property type="entry name" value="NAD(P)-binding Rossmann-like Domain"/>
    <property type="match status" value="1"/>
</dbReference>
<dbReference type="RefSeq" id="WP_344183236.1">
    <property type="nucleotide sequence ID" value="NZ_BAAANC010000005.1"/>
</dbReference>
<dbReference type="CDD" id="cd23933">
    <property type="entry name" value="ALDH_C"/>
    <property type="match status" value="1"/>
</dbReference>
<keyword evidence="2 3" id="KW-0520">NAD</keyword>
<name>A0ABN2CMA4_9ACTN</name>
<evidence type="ECO:0000259" key="4">
    <source>
        <dbReference type="SMART" id="SM00859"/>
    </source>
</evidence>
<feature type="binding site" evidence="3">
    <location>
        <position position="290"/>
    </location>
    <ligand>
        <name>NAD(+)</name>
        <dbReference type="ChEBI" id="CHEBI:57540"/>
    </ligand>
</feature>
<keyword evidence="3" id="KW-0058">Aromatic hydrocarbons catabolism</keyword>
<sequence length="314" mass="33033">MSGRTKVAIIGSGNIGTDLMIKVLRLSEHLEIAAMAGIDPDSDGLARARRFKVATTHEGIDGLVRLDEFADVACVFDATSAGAHRRHDEVLRALGRTVVDLTPAAIGPYVVPPVNLDEHLDAPNINMVTCGGQATIPIVAAVGAVTPVHYGEIIASISSRSAGPGTRANIDEFTETTASAIEKVGGAARGKAIIVLNPAEPPLIMRDTVHCLVSGADTEAITAAVEEMVGRVQAYVPGYRLKQKVQFESVAVDDPLHRLVPDGAPADAVKVSVFLEVEGAAHYLPAYAGNLDIMTSAALRTAERIAAHRQESTR</sequence>